<protein>
    <submittedName>
        <fullName evidence="1">Retrotransposon protein</fullName>
    </submittedName>
</protein>
<dbReference type="InterPro" id="IPR043502">
    <property type="entry name" value="DNA/RNA_pol_sf"/>
</dbReference>
<dbReference type="InterPro" id="IPR053134">
    <property type="entry name" value="RNA-dir_DNA_polymerase"/>
</dbReference>
<dbReference type="Gene3D" id="3.10.10.10">
    <property type="entry name" value="HIV Type 1 Reverse Transcriptase, subunit A, domain 1"/>
    <property type="match status" value="1"/>
</dbReference>
<keyword evidence="2" id="KW-1185">Reference proteome</keyword>
<sequence>MLFPEELPVLPPEQKVEFFIELMPGAALISIAQYQMAPTELKELKAQGFIQSSTSPWDAPVLFEKKKDGSISKVTIKNKNSLPHIDDLFFQFKGVIVFSKIDLRYGYHQLRVNDVDVPKIVFRTRYRHYEFLVIPFGLTNALATFMEILNYSIYESEHAQHLKIVLQTLHEKQLYVKFSKCEFWLKEVGFHGHVILAEGI</sequence>
<dbReference type="Gene3D" id="3.30.70.270">
    <property type="match status" value="1"/>
</dbReference>
<dbReference type="PANTHER" id="PTHR24559">
    <property type="entry name" value="TRANSPOSON TY3-I GAG-POL POLYPROTEIN"/>
    <property type="match status" value="1"/>
</dbReference>
<accession>A0A5B6VP52</accession>
<dbReference type="Proteomes" id="UP000325315">
    <property type="component" value="Unassembled WGS sequence"/>
</dbReference>
<evidence type="ECO:0000313" key="1">
    <source>
        <dbReference type="EMBL" id="KAA3470872.1"/>
    </source>
</evidence>
<reference evidence="2" key="1">
    <citation type="journal article" date="2019" name="Plant Biotechnol. J.">
        <title>Genome sequencing of the Australian wild diploid species Gossypium australe highlights disease resistance and delayed gland morphogenesis.</title>
        <authorList>
            <person name="Cai Y."/>
            <person name="Cai X."/>
            <person name="Wang Q."/>
            <person name="Wang P."/>
            <person name="Zhang Y."/>
            <person name="Cai C."/>
            <person name="Xu Y."/>
            <person name="Wang K."/>
            <person name="Zhou Z."/>
            <person name="Wang C."/>
            <person name="Geng S."/>
            <person name="Li B."/>
            <person name="Dong Q."/>
            <person name="Hou Y."/>
            <person name="Wang H."/>
            <person name="Ai P."/>
            <person name="Liu Z."/>
            <person name="Yi F."/>
            <person name="Sun M."/>
            <person name="An G."/>
            <person name="Cheng J."/>
            <person name="Zhang Y."/>
            <person name="Shi Q."/>
            <person name="Xie Y."/>
            <person name="Shi X."/>
            <person name="Chang Y."/>
            <person name="Huang F."/>
            <person name="Chen Y."/>
            <person name="Hong S."/>
            <person name="Mi L."/>
            <person name="Sun Q."/>
            <person name="Zhang L."/>
            <person name="Zhou B."/>
            <person name="Peng R."/>
            <person name="Zhang X."/>
            <person name="Liu F."/>
        </authorList>
    </citation>
    <scope>NUCLEOTIDE SEQUENCE [LARGE SCALE GENOMIC DNA]</scope>
    <source>
        <strain evidence="2">cv. PA1801</strain>
    </source>
</reference>
<dbReference type="CDD" id="cd01647">
    <property type="entry name" value="RT_LTR"/>
    <property type="match status" value="1"/>
</dbReference>
<dbReference type="PANTHER" id="PTHR24559:SF444">
    <property type="entry name" value="REVERSE TRANSCRIPTASE DOMAIN-CONTAINING PROTEIN"/>
    <property type="match status" value="1"/>
</dbReference>
<dbReference type="InterPro" id="IPR043128">
    <property type="entry name" value="Rev_trsase/Diguanyl_cyclase"/>
</dbReference>
<proteinExistence type="predicted"/>
<gene>
    <name evidence="1" type="ORF">EPI10_016546</name>
</gene>
<dbReference type="SUPFAM" id="SSF56672">
    <property type="entry name" value="DNA/RNA polymerases"/>
    <property type="match status" value="1"/>
</dbReference>
<comment type="caution">
    <text evidence="1">The sequence shown here is derived from an EMBL/GenBank/DDBJ whole genome shotgun (WGS) entry which is preliminary data.</text>
</comment>
<dbReference type="EMBL" id="SMMG02000006">
    <property type="protein sequence ID" value="KAA3470872.1"/>
    <property type="molecule type" value="Genomic_DNA"/>
</dbReference>
<name>A0A5B6VP52_9ROSI</name>
<dbReference type="OrthoDB" id="2431547at2759"/>
<evidence type="ECO:0000313" key="2">
    <source>
        <dbReference type="Proteomes" id="UP000325315"/>
    </source>
</evidence>
<dbReference type="AlphaFoldDB" id="A0A5B6VP52"/>
<organism evidence="1 2">
    <name type="scientific">Gossypium australe</name>
    <dbReference type="NCBI Taxonomy" id="47621"/>
    <lineage>
        <taxon>Eukaryota</taxon>
        <taxon>Viridiplantae</taxon>
        <taxon>Streptophyta</taxon>
        <taxon>Embryophyta</taxon>
        <taxon>Tracheophyta</taxon>
        <taxon>Spermatophyta</taxon>
        <taxon>Magnoliopsida</taxon>
        <taxon>eudicotyledons</taxon>
        <taxon>Gunneridae</taxon>
        <taxon>Pentapetalae</taxon>
        <taxon>rosids</taxon>
        <taxon>malvids</taxon>
        <taxon>Malvales</taxon>
        <taxon>Malvaceae</taxon>
        <taxon>Malvoideae</taxon>
        <taxon>Gossypium</taxon>
    </lineage>
</organism>